<reference evidence="2 3" key="1">
    <citation type="submission" date="2020-08" db="EMBL/GenBank/DDBJ databases">
        <title>Genome public.</title>
        <authorList>
            <person name="Liu C."/>
            <person name="Sun Q."/>
        </authorList>
    </citation>
    <scope>NUCLEOTIDE SEQUENCE [LARGE SCALE GENOMIC DNA]</scope>
    <source>
        <strain evidence="2 3">NSJ-56</strain>
    </source>
</reference>
<accession>A0ABR7CYY0</accession>
<dbReference type="NCBIfam" id="TIGR01764">
    <property type="entry name" value="excise"/>
    <property type="match status" value="1"/>
</dbReference>
<dbReference type="SUPFAM" id="SSF46955">
    <property type="entry name" value="Putative DNA-binding domain"/>
    <property type="match status" value="1"/>
</dbReference>
<sequence length="135" mass="15832">MKHRETMYGNKRISDCMKQIDNLILCMTKEKPLERIRALEQKINEVEKISNLEDVINQIKKELWSTKEVLSSSEVCAFLGISESYLYRLTSLKQIPHYKPNGKMIFFNRKELCEWILRNPAKVVESSPTINKIAL</sequence>
<dbReference type="RefSeq" id="WP_128129116.1">
    <property type="nucleotide sequence ID" value="NZ_JACOOH010000003.1"/>
</dbReference>
<dbReference type="InterPro" id="IPR009061">
    <property type="entry name" value="DNA-bd_dom_put_sf"/>
</dbReference>
<dbReference type="Pfam" id="PF12728">
    <property type="entry name" value="HTH_17"/>
    <property type="match status" value="1"/>
</dbReference>
<organism evidence="2 3">
    <name type="scientific">Butyricimonas hominis</name>
    <dbReference type="NCBI Taxonomy" id="2763032"/>
    <lineage>
        <taxon>Bacteria</taxon>
        <taxon>Pseudomonadati</taxon>
        <taxon>Bacteroidota</taxon>
        <taxon>Bacteroidia</taxon>
        <taxon>Bacteroidales</taxon>
        <taxon>Odoribacteraceae</taxon>
        <taxon>Butyricimonas</taxon>
    </lineage>
</organism>
<keyword evidence="3" id="KW-1185">Reference proteome</keyword>
<evidence type="ECO:0000313" key="3">
    <source>
        <dbReference type="Proteomes" id="UP000646484"/>
    </source>
</evidence>
<comment type="caution">
    <text evidence="2">The sequence shown here is derived from an EMBL/GenBank/DDBJ whole genome shotgun (WGS) entry which is preliminary data.</text>
</comment>
<feature type="domain" description="Helix-turn-helix" evidence="1">
    <location>
        <begin position="69"/>
        <end position="119"/>
    </location>
</feature>
<dbReference type="EMBL" id="JACOOH010000003">
    <property type="protein sequence ID" value="MBC5620881.1"/>
    <property type="molecule type" value="Genomic_DNA"/>
</dbReference>
<dbReference type="InterPro" id="IPR041657">
    <property type="entry name" value="HTH_17"/>
</dbReference>
<dbReference type="InterPro" id="IPR010093">
    <property type="entry name" value="SinI_DNA-bd"/>
</dbReference>
<name>A0ABR7CYY0_9BACT</name>
<gene>
    <name evidence="2" type="ORF">H8S64_07215</name>
</gene>
<proteinExistence type="predicted"/>
<protein>
    <submittedName>
        <fullName evidence="2">Helix-turn-helix domain-containing protein</fullName>
    </submittedName>
</protein>
<evidence type="ECO:0000259" key="1">
    <source>
        <dbReference type="Pfam" id="PF12728"/>
    </source>
</evidence>
<dbReference type="Proteomes" id="UP000646484">
    <property type="component" value="Unassembled WGS sequence"/>
</dbReference>
<evidence type="ECO:0000313" key="2">
    <source>
        <dbReference type="EMBL" id="MBC5620881.1"/>
    </source>
</evidence>